<organism evidence="1 2">
    <name type="scientific">Dentiscutata heterogama</name>
    <dbReference type="NCBI Taxonomy" id="1316150"/>
    <lineage>
        <taxon>Eukaryota</taxon>
        <taxon>Fungi</taxon>
        <taxon>Fungi incertae sedis</taxon>
        <taxon>Mucoromycota</taxon>
        <taxon>Glomeromycotina</taxon>
        <taxon>Glomeromycetes</taxon>
        <taxon>Diversisporales</taxon>
        <taxon>Gigasporaceae</taxon>
        <taxon>Dentiscutata</taxon>
    </lineage>
</organism>
<dbReference type="EMBL" id="CAJVPU010005295">
    <property type="protein sequence ID" value="CAG8545790.1"/>
    <property type="molecule type" value="Genomic_DNA"/>
</dbReference>
<protein>
    <submittedName>
        <fullName evidence="1">1333_t:CDS:1</fullName>
    </submittedName>
</protein>
<feature type="non-terminal residue" evidence="1">
    <location>
        <position position="1"/>
    </location>
</feature>
<sequence length="40" mass="4428">LLGNINRVSNGDLSPRKNSTSITTENINEVSNRDLSLKEK</sequence>
<proteinExistence type="predicted"/>
<dbReference type="Proteomes" id="UP000789702">
    <property type="component" value="Unassembled WGS sequence"/>
</dbReference>
<evidence type="ECO:0000313" key="1">
    <source>
        <dbReference type="EMBL" id="CAG8545790.1"/>
    </source>
</evidence>
<gene>
    <name evidence="1" type="ORF">DHETER_LOCUS5002</name>
</gene>
<evidence type="ECO:0000313" key="2">
    <source>
        <dbReference type="Proteomes" id="UP000789702"/>
    </source>
</evidence>
<name>A0ACA9LRU2_9GLOM</name>
<accession>A0ACA9LRU2</accession>
<reference evidence="1" key="1">
    <citation type="submission" date="2021-06" db="EMBL/GenBank/DDBJ databases">
        <authorList>
            <person name="Kallberg Y."/>
            <person name="Tangrot J."/>
            <person name="Rosling A."/>
        </authorList>
    </citation>
    <scope>NUCLEOTIDE SEQUENCE</scope>
    <source>
        <strain evidence="1">IL203A</strain>
    </source>
</reference>
<keyword evidence="2" id="KW-1185">Reference proteome</keyword>
<comment type="caution">
    <text evidence="1">The sequence shown here is derived from an EMBL/GenBank/DDBJ whole genome shotgun (WGS) entry which is preliminary data.</text>
</comment>